<dbReference type="CDD" id="cd00821">
    <property type="entry name" value="PH"/>
    <property type="match status" value="1"/>
</dbReference>
<protein>
    <submittedName>
        <fullName evidence="2">Ph domain-containing protein</fullName>
    </submittedName>
</protein>
<accession>A0A078B3T1</accession>
<sequence>MLNTIKSKFSSVVNHNNVKIHPQPSAVAFDNEELKELTPIKEIAEKEDKKRKRLGSFNIQDVLINNSYSEEELNADLCGINIETDVFCQDQDNLSQKFKQLNGIKQRNPEILIQNDDQSDDESLSDRTVSLQKQRYQQLLDRSESKHTVISLFKKNYCPDSPSLNVRKRHQSESYYGQLNDSNSQSSCLKEKSLFYHRRMMESSLELKERGNSNLLNLKHLQRHSKTTEKYERDDEFLMDLVNNRSWINIEDQEQIIQQPAILDNLDIKIFKNLQLKQLSIERLKTKVIQRSPIHRRPRLKMKNKAKLQQQTQKISQTNLKDQRLDGENAMRQYRSISNYDPYQNRKDFDQKVQNLLKMRPILRDDDLQSDALPECQCNKEDLLAIQDCQIHSKIGEFDELKIPNQIVVEKDCDIIKQGWIKKKSTNFILGFQERFLVLYSNKKLVYYKQKHVLGESIFKHRVKEISYTSKQLNINFIRCGVFDLNVVVAEVQLVNACRFQLRFQGMNRVFTFSAQSDEECAEWKKVIDRAQYPDFDATEDNFSTYQKSQSGLQSMIRLDRKTQRKEGRFWKCSRMFESDLSRIADTGDILLFKNSEFSSSLQRMITKSNYNHVAVLIRCSEGQLKFIEATINLGVDVVDWDQFVVNRWYQNYDRVIYRRLRTERSQEQLIKLQNFLRAAIAKKYKVTASKLLRKKCVDDSDENIREDKTYFCSEIVASVYKNMGILPMEKSASQYMPGNFSMKKKIHLLKGAYLEEERLIDFEE</sequence>
<dbReference type="Pfam" id="PF00169">
    <property type="entry name" value="PH"/>
    <property type="match status" value="1"/>
</dbReference>
<dbReference type="InterPro" id="IPR001849">
    <property type="entry name" value="PH_domain"/>
</dbReference>
<name>A0A078B3T1_STYLE</name>
<evidence type="ECO:0000313" key="2">
    <source>
        <dbReference type="EMBL" id="CDW89200.1"/>
    </source>
</evidence>
<feature type="domain" description="PH" evidence="1">
    <location>
        <begin position="414"/>
        <end position="533"/>
    </location>
</feature>
<dbReference type="OrthoDB" id="289113at2759"/>
<dbReference type="Gene3D" id="3.90.1720.10">
    <property type="entry name" value="endopeptidase domain like (from Nostoc punctiforme)"/>
    <property type="match status" value="1"/>
</dbReference>
<evidence type="ECO:0000259" key="1">
    <source>
        <dbReference type="PROSITE" id="PS50003"/>
    </source>
</evidence>
<organism evidence="2 3">
    <name type="scientific">Stylonychia lemnae</name>
    <name type="common">Ciliate</name>
    <dbReference type="NCBI Taxonomy" id="5949"/>
    <lineage>
        <taxon>Eukaryota</taxon>
        <taxon>Sar</taxon>
        <taxon>Alveolata</taxon>
        <taxon>Ciliophora</taxon>
        <taxon>Intramacronucleata</taxon>
        <taxon>Spirotrichea</taxon>
        <taxon>Stichotrichia</taxon>
        <taxon>Sporadotrichida</taxon>
        <taxon>Oxytrichidae</taxon>
        <taxon>Stylonychinae</taxon>
        <taxon>Stylonychia</taxon>
    </lineage>
</organism>
<dbReference type="EMBL" id="CCKQ01017335">
    <property type="protein sequence ID" value="CDW89200.1"/>
    <property type="molecule type" value="Genomic_DNA"/>
</dbReference>
<proteinExistence type="predicted"/>
<dbReference type="AlphaFoldDB" id="A0A078B3T1"/>
<dbReference type="InterPro" id="IPR038765">
    <property type="entry name" value="Papain-like_cys_pep_sf"/>
</dbReference>
<keyword evidence="3" id="KW-1185">Reference proteome</keyword>
<dbReference type="PROSITE" id="PS50003">
    <property type="entry name" value="PH_DOMAIN"/>
    <property type="match status" value="1"/>
</dbReference>
<dbReference type="InterPro" id="IPR024453">
    <property type="entry name" value="Peptidase_C92"/>
</dbReference>
<gene>
    <name evidence="2" type="primary">Contig9646.g10315</name>
    <name evidence="2" type="ORF">STYLEM_18331</name>
</gene>
<dbReference type="PANTHER" id="PTHR47112">
    <property type="entry name" value="PX DOMAIN-CONTAINING PROTEIN"/>
    <property type="match status" value="1"/>
</dbReference>
<dbReference type="InParanoid" id="A0A078B3T1"/>
<reference evidence="2 3" key="1">
    <citation type="submission" date="2014-06" db="EMBL/GenBank/DDBJ databases">
        <authorList>
            <person name="Swart Estienne"/>
        </authorList>
    </citation>
    <scope>NUCLEOTIDE SEQUENCE [LARGE SCALE GENOMIC DNA]</scope>
    <source>
        <strain evidence="2 3">130c</strain>
    </source>
</reference>
<evidence type="ECO:0000313" key="3">
    <source>
        <dbReference type="Proteomes" id="UP000039865"/>
    </source>
</evidence>
<dbReference type="Proteomes" id="UP000039865">
    <property type="component" value="Unassembled WGS sequence"/>
</dbReference>
<dbReference type="PANTHER" id="PTHR47112:SF1">
    <property type="entry name" value="PX DOMAIN-CONTAINING PROTEIN"/>
    <property type="match status" value="1"/>
</dbReference>
<dbReference type="Pfam" id="PF05708">
    <property type="entry name" value="Peptidase_C92"/>
    <property type="match status" value="1"/>
</dbReference>
<dbReference type="InterPro" id="IPR011993">
    <property type="entry name" value="PH-like_dom_sf"/>
</dbReference>
<dbReference type="Gene3D" id="2.30.29.30">
    <property type="entry name" value="Pleckstrin-homology domain (PH domain)/Phosphotyrosine-binding domain (PTB)"/>
    <property type="match status" value="1"/>
</dbReference>
<dbReference type="SUPFAM" id="SSF50729">
    <property type="entry name" value="PH domain-like"/>
    <property type="match status" value="1"/>
</dbReference>
<dbReference type="SMART" id="SM00233">
    <property type="entry name" value="PH"/>
    <property type="match status" value="1"/>
</dbReference>
<dbReference type="SUPFAM" id="SSF54001">
    <property type="entry name" value="Cysteine proteinases"/>
    <property type="match status" value="1"/>
</dbReference>